<evidence type="ECO:0000256" key="3">
    <source>
        <dbReference type="ARBA" id="ARBA00024247"/>
    </source>
</evidence>
<reference evidence="5" key="1">
    <citation type="journal article" date="2019" name="Int. J. Syst. Evol. Microbiol.">
        <title>The Global Catalogue of Microorganisms (GCM) 10K type strain sequencing project: providing services to taxonomists for standard genome sequencing and annotation.</title>
        <authorList>
            <consortium name="The Broad Institute Genomics Platform"/>
            <consortium name="The Broad Institute Genome Sequencing Center for Infectious Disease"/>
            <person name="Wu L."/>
            <person name="Ma J."/>
        </authorList>
    </citation>
    <scope>NUCLEOTIDE SEQUENCE [LARGE SCALE GENOMIC DNA]</scope>
    <source>
        <strain evidence="5">KCTC 42662</strain>
    </source>
</reference>
<dbReference type="PANTHER" id="PTHR33359">
    <property type="entry name" value="MOLYBDOPTERIN SYNTHASE SULFUR CARRIER SUBUNIT"/>
    <property type="match status" value="1"/>
</dbReference>
<dbReference type="EMBL" id="JBHULR010000003">
    <property type="protein sequence ID" value="MFD2547086.1"/>
    <property type="molecule type" value="Genomic_DNA"/>
</dbReference>
<evidence type="ECO:0000313" key="4">
    <source>
        <dbReference type="EMBL" id="MFD2547086.1"/>
    </source>
</evidence>
<dbReference type="InterPro" id="IPR016155">
    <property type="entry name" value="Mopterin_synth/thiamin_S_b"/>
</dbReference>
<comment type="caution">
    <text evidence="4">The sequence shown here is derived from an EMBL/GenBank/DDBJ whole genome shotgun (WGS) entry which is preliminary data.</text>
</comment>
<dbReference type="PANTHER" id="PTHR33359:SF1">
    <property type="entry name" value="MOLYBDOPTERIN SYNTHASE SULFUR CARRIER SUBUNIT"/>
    <property type="match status" value="1"/>
</dbReference>
<dbReference type="InterPro" id="IPR003749">
    <property type="entry name" value="ThiS/MoaD-like"/>
</dbReference>
<dbReference type="SUPFAM" id="SSF54285">
    <property type="entry name" value="MoaD/ThiS"/>
    <property type="match status" value="1"/>
</dbReference>
<dbReference type="Pfam" id="PF02597">
    <property type="entry name" value="ThiS"/>
    <property type="match status" value="1"/>
</dbReference>
<evidence type="ECO:0000256" key="1">
    <source>
        <dbReference type="ARBA" id="ARBA00022741"/>
    </source>
</evidence>
<gene>
    <name evidence="4" type="ORF">ACFSR5_05425</name>
</gene>
<accession>A0ABW5KHR3</accession>
<name>A0ABW5KHR3_9SPHI</name>
<comment type="similarity">
    <text evidence="2">Belongs to the MoaD family.</text>
</comment>
<sequence>MKVKVLTFGITKEIVGDTRVELELVDDSTVSDLKNRLELLYPALRTLKSYFIAINDEYASIDQRLLSSDEIAIIPPVSGG</sequence>
<evidence type="ECO:0000313" key="5">
    <source>
        <dbReference type="Proteomes" id="UP001597545"/>
    </source>
</evidence>
<protein>
    <recommendedName>
        <fullName evidence="3">Molybdopterin synthase sulfur carrier subunit</fullName>
    </recommendedName>
</protein>
<dbReference type="RefSeq" id="WP_380901501.1">
    <property type="nucleotide sequence ID" value="NZ_JBHUEG010000007.1"/>
</dbReference>
<evidence type="ECO:0000256" key="2">
    <source>
        <dbReference type="ARBA" id="ARBA00024200"/>
    </source>
</evidence>
<dbReference type="InterPro" id="IPR012675">
    <property type="entry name" value="Beta-grasp_dom_sf"/>
</dbReference>
<dbReference type="CDD" id="cd00754">
    <property type="entry name" value="Ubl_MoaD"/>
    <property type="match status" value="1"/>
</dbReference>
<proteinExistence type="inferred from homology"/>
<keyword evidence="1" id="KW-0547">Nucleotide-binding</keyword>
<keyword evidence="5" id="KW-1185">Reference proteome</keyword>
<dbReference type="Proteomes" id="UP001597545">
    <property type="component" value="Unassembled WGS sequence"/>
</dbReference>
<organism evidence="4 5">
    <name type="scientific">Sphingobacterium suaedae</name>
    <dbReference type="NCBI Taxonomy" id="1686402"/>
    <lineage>
        <taxon>Bacteria</taxon>
        <taxon>Pseudomonadati</taxon>
        <taxon>Bacteroidota</taxon>
        <taxon>Sphingobacteriia</taxon>
        <taxon>Sphingobacteriales</taxon>
        <taxon>Sphingobacteriaceae</taxon>
        <taxon>Sphingobacterium</taxon>
    </lineage>
</organism>
<dbReference type="Gene3D" id="3.10.20.30">
    <property type="match status" value="1"/>
</dbReference>
<dbReference type="InterPro" id="IPR044672">
    <property type="entry name" value="MOCS2A"/>
</dbReference>